<dbReference type="SMART" id="SM00408">
    <property type="entry name" value="IGc2"/>
    <property type="match status" value="2"/>
</dbReference>
<evidence type="ECO:0000259" key="14">
    <source>
        <dbReference type="PROSITE" id="PS50835"/>
    </source>
</evidence>
<dbReference type="SUPFAM" id="SSF48726">
    <property type="entry name" value="Immunoglobulin"/>
    <property type="match status" value="2"/>
</dbReference>
<evidence type="ECO:0000256" key="13">
    <source>
        <dbReference type="SAM" id="Phobius"/>
    </source>
</evidence>
<comment type="caution">
    <text evidence="16">The sequence shown here is derived from an EMBL/GenBank/DDBJ whole genome shotgun (WGS) entry which is preliminary data.</text>
</comment>
<feature type="transmembrane region" description="Helical" evidence="13">
    <location>
        <begin position="25"/>
        <end position="48"/>
    </location>
</feature>
<evidence type="ECO:0000256" key="1">
    <source>
        <dbReference type="ARBA" id="ARBA00004236"/>
    </source>
</evidence>
<dbReference type="SMART" id="SM00284">
    <property type="entry name" value="OLF"/>
    <property type="match status" value="1"/>
</dbReference>
<dbReference type="AlphaFoldDB" id="A0ABD1F563"/>
<dbReference type="InterPro" id="IPR003598">
    <property type="entry name" value="Ig_sub2"/>
</dbReference>
<dbReference type="PROSITE" id="PS51132">
    <property type="entry name" value="OLF"/>
    <property type="match status" value="1"/>
</dbReference>
<protein>
    <recommendedName>
        <fullName evidence="18">Colmedin</fullName>
    </recommendedName>
</protein>
<comment type="subcellular location">
    <subcellularLocation>
        <location evidence="1">Cell membrane</location>
    </subcellularLocation>
    <subcellularLocation>
        <location evidence="2">Secreted</location>
    </subcellularLocation>
</comment>
<keyword evidence="13" id="KW-0812">Transmembrane</keyword>
<evidence type="ECO:0000256" key="5">
    <source>
        <dbReference type="ARBA" id="ARBA00022729"/>
    </source>
</evidence>
<dbReference type="EMBL" id="JBDJPC010000002">
    <property type="protein sequence ID" value="KAL1512747.1"/>
    <property type="molecule type" value="Genomic_DNA"/>
</dbReference>
<keyword evidence="3" id="KW-1003">Cell membrane</keyword>
<dbReference type="PANTHER" id="PTHR23192">
    <property type="entry name" value="OLFACTOMEDIN-RELATED"/>
    <property type="match status" value="1"/>
</dbReference>
<keyword evidence="17" id="KW-1185">Reference proteome</keyword>
<dbReference type="InterPro" id="IPR036179">
    <property type="entry name" value="Ig-like_dom_sf"/>
</dbReference>
<evidence type="ECO:0000256" key="10">
    <source>
        <dbReference type="ARBA" id="ARBA00023319"/>
    </source>
</evidence>
<evidence type="ECO:0000313" key="16">
    <source>
        <dbReference type="EMBL" id="KAL1512747.1"/>
    </source>
</evidence>
<keyword evidence="7 13" id="KW-0472">Membrane</keyword>
<dbReference type="InterPro" id="IPR050605">
    <property type="entry name" value="Olfactomedin-like_domain"/>
</dbReference>
<evidence type="ECO:0000256" key="8">
    <source>
        <dbReference type="ARBA" id="ARBA00023157"/>
    </source>
</evidence>
<evidence type="ECO:0000256" key="12">
    <source>
        <dbReference type="SAM" id="MobiDB-lite"/>
    </source>
</evidence>
<dbReference type="GO" id="GO:0005886">
    <property type="term" value="C:plasma membrane"/>
    <property type="evidence" value="ECO:0007669"/>
    <property type="project" value="UniProtKB-SubCell"/>
</dbReference>
<feature type="compositionally biased region" description="Low complexity" evidence="12">
    <location>
        <begin position="299"/>
        <end position="308"/>
    </location>
</feature>
<feature type="domain" description="Ig-like" evidence="14">
    <location>
        <begin position="343"/>
        <end position="435"/>
    </location>
</feature>
<dbReference type="Proteomes" id="UP001566132">
    <property type="component" value="Unassembled WGS sequence"/>
</dbReference>
<dbReference type="PROSITE" id="PS50835">
    <property type="entry name" value="IG_LIKE"/>
    <property type="match status" value="2"/>
</dbReference>
<feature type="compositionally biased region" description="Low complexity" evidence="12">
    <location>
        <begin position="193"/>
        <end position="202"/>
    </location>
</feature>
<dbReference type="Pfam" id="PF01391">
    <property type="entry name" value="Collagen"/>
    <property type="match status" value="2"/>
</dbReference>
<keyword evidence="9" id="KW-0325">Glycoprotein</keyword>
<dbReference type="InterPro" id="IPR008160">
    <property type="entry name" value="Collagen"/>
</dbReference>
<keyword evidence="6" id="KW-0677">Repeat</keyword>
<feature type="compositionally biased region" description="Low complexity" evidence="12">
    <location>
        <begin position="214"/>
        <end position="226"/>
    </location>
</feature>
<feature type="region of interest" description="Disordered" evidence="12">
    <location>
        <begin position="175"/>
        <end position="324"/>
    </location>
</feature>
<dbReference type="Pfam" id="PF13927">
    <property type="entry name" value="Ig_3"/>
    <property type="match status" value="2"/>
</dbReference>
<organism evidence="16 17">
    <name type="scientific">Hypothenemus hampei</name>
    <name type="common">Coffee berry borer</name>
    <dbReference type="NCBI Taxonomy" id="57062"/>
    <lineage>
        <taxon>Eukaryota</taxon>
        <taxon>Metazoa</taxon>
        <taxon>Ecdysozoa</taxon>
        <taxon>Arthropoda</taxon>
        <taxon>Hexapoda</taxon>
        <taxon>Insecta</taxon>
        <taxon>Pterygota</taxon>
        <taxon>Neoptera</taxon>
        <taxon>Endopterygota</taxon>
        <taxon>Coleoptera</taxon>
        <taxon>Polyphaga</taxon>
        <taxon>Cucujiformia</taxon>
        <taxon>Curculionidae</taxon>
        <taxon>Scolytinae</taxon>
        <taxon>Hypothenemus</taxon>
    </lineage>
</organism>
<keyword evidence="10" id="KW-0393">Immunoglobulin domain</keyword>
<comment type="caution">
    <text evidence="11">Lacks conserved residue(s) required for the propagation of feature annotation.</text>
</comment>
<evidence type="ECO:0000256" key="3">
    <source>
        <dbReference type="ARBA" id="ARBA00022475"/>
    </source>
</evidence>
<dbReference type="InterPro" id="IPR013783">
    <property type="entry name" value="Ig-like_fold"/>
</dbReference>
<dbReference type="InterPro" id="IPR003599">
    <property type="entry name" value="Ig_sub"/>
</dbReference>
<name>A0ABD1F563_HYPHA</name>
<proteinExistence type="predicted"/>
<dbReference type="InterPro" id="IPR003112">
    <property type="entry name" value="Olfac-like_dom"/>
</dbReference>
<feature type="domain" description="Ig-like" evidence="14">
    <location>
        <begin position="439"/>
        <end position="536"/>
    </location>
</feature>
<gene>
    <name evidence="16" type="ORF">ABEB36_002287</name>
</gene>
<evidence type="ECO:0000256" key="7">
    <source>
        <dbReference type="ARBA" id="ARBA00023136"/>
    </source>
</evidence>
<evidence type="ECO:0000256" key="2">
    <source>
        <dbReference type="ARBA" id="ARBA00004613"/>
    </source>
</evidence>
<keyword evidence="5" id="KW-0732">Signal</keyword>
<dbReference type="InterPro" id="IPR007110">
    <property type="entry name" value="Ig-like_dom"/>
</dbReference>
<sequence>MSAVEPNKVAPKGLKLPAHQLNPSYTLRVICCVVFIFLSEIFLAHYVYRLIISEVRENYSQKSEFHHSFQNELRTQEFREELNRILAYRGIVKDREKRSVNKNTEHNYLGSEPQVEFFHSKVPLMDENDEDSRKRVNVKGDDQGIWVTSSSRIQETQLAGFCKKIKDFCPQLPGSKGDRGDPGFPGLQGNEGLPGLKGDIGPIGPPGKPGLPGFPGVKGDNGLPGDPGLPGFPGEKGEQGRAGLDGRIGIPGTPGLDGMPGRNGHDGIPGKDGIPGRDGKDGMNGQKGDRGLPGPQGPPGQRGIAGPRGKPGRPGTNGIPGLPGVSAYKLGGQKNITDLLIPPSIAGYRKGHMGPIIVHEGENVRLHCSATGTPTPRITWQKLDNRPINRGAWQDIQVSGATLNITRINRDHMAKYLCIADNGIPPAANHTFNVEVYFPPLISIQSQMVGVANGSTAVLECETEAFPEPLRYWERSDGRLLENGDKFRIDNSKVKFRYKSRMQLNISRVSLDDMKYLYYCISKNELQMTKGEFKLYEIDPRESQITRNSHKPTKFGVPPPDKVALEDLCEPPVQCPECDLKEVKCSRSGVSLIDLISRWEVRPYGDTKYSMVNLTRSTDCVLYAVGKPVYNRFSDFTYGCWMTDAYADAKPGLIWVTNETSSNELIEYRNKSAYRKNESSAVYRLDHPFSGNAHVVYNGSFFYNVKGTKRILKYNLANKNTVSLDLPGVMNRTSKLYSGQYNYVDFCVDENGLWLIFAVPDTNNTAVMKVDIEKMTPQYVWNISIDHHKVGEMFIVCGVLYAVDSVYDRNSKIRFALDLFKNVLLDVNLQFSNPFRKTTMLSYNHKTKELYSWDKGNQLTYPVRSHDIGYSYNQTSKDEKPIEFSDVPTFAKRTGYEIIP</sequence>
<feature type="compositionally biased region" description="Basic and acidic residues" evidence="12">
    <location>
        <begin position="263"/>
        <end position="281"/>
    </location>
</feature>
<dbReference type="SMART" id="SM00409">
    <property type="entry name" value="IG"/>
    <property type="match status" value="2"/>
</dbReference>
<dbReference type="PANTHER" id="PTHR23192:SF85">
    <property type="entry name" value="GLIOMEDIN"/>
    <property type="match status" value="1"/>
</dbReference>
<evidence type="ECO:0000256" key="6">
    <source>
        <dbReference type="ARBA" id="ARBA00022737"/>
    </source>
</evidence>
<dbReference type="FunFam" id="2.60.40.10:FF:000328">
    <property type="entry name" value="CLUMA_CG000981, isoform A"/>
    <property type="match status" value="1"/>
</dbReference>
<accession>A0ABD1F563</accession>
<reference evidence="16 17" key="1">
    <citation type="submission" date="2024-05" db="EMBL/GenBank/DDBJ databases">
        <title>Genetic variation in Jamaican populations of the coffee berry borer (Hypothenemus hampei).</title>
        <authorList>
            <person name="Errbii M."/>
            <person name="Myrie A."/>
        </authorList>
    </citation>
    <scope>NUCLEOTIDE SEQUENCE [LARGE SCALE GENOMIC DNA]</scope>
    <source>
        <strain evidence="16">JA-Hopewell-2020-01-JO</strain>
        <tissue evidence="16">Whole body</tissue>
    </source>
</reference>
<dbReference type="Gene3D" id="2.60.40.10">
    <property type="entry name" value="Immunoglobulins"/>
    <property type="match status" value="2"/>
</dbReference>
<feature type="domain" description="Olfactomedin-like" evidence="15">
    <location>
        <begin position="619"/>
        <end position="867"/>
    </location>
</feature>
<dbReference type="GO" id="GO:0005576">
    <property type="term" value="C:extracellular region"/>
    <property type="evidence" value="ECO:0007669"/>
    <property type="project" value="UniProtKB-SubCell"/>
</dbReference>
<evidence type="ECO:0000313" key="17">
    <source>
        <dbReference type="Proteomes" id="UP001566132"/>
    </source>
</evidence>
<keyword evidence="13" id="KW-1133">Transmembrane helix</keyword>
<evidence type="ECO:0008006" key="18">
    <source>
        <dbReference type="Google" id="ProtNLM"/>
    </source>
</evidence>
<evidence type="ECO:0000256" key="11">
    <source>
        <dbReference type="PROSITE-ProRule" id="PRU00446"/>
    </source>
</evidence>
<evidence type="ECO:0000256" key="9">
    <source>
        <dbReference type="ARBA" id="ARBA00023180"/>
    </source>
</evidence>
<keyword evidence="4" id="KW-0964">Secreted</keyword>
<evidence type="ECO:0000256" key="4">
    <source>
        <dbReference type="ARBA" id="ARBA00022525"/>
    </source>
</evidence>
<keyword evidence="8" id="KW-1015">Disulfide bond</keyword>
<dbReference type="Pfam" id="PF02191">
    <property type="entry name" value="OLF"/>
    <property type="match status" value="1"/>
</dbReference>
<evidence type="ECO:0000259" key="15">
    <source>
        <dbReference type="PROSITE" id="PS51132"/>
    </source>
</evidence>